<dbReference type="EMBL" id="CP141261">
    <property type="protein sequence ID" value="WRL65133.1"/>
    <property type="molecule type" value="Genomic_DNA"/>
</dbReference>
<dbReference type="PANTHER" id="PTHR39185">
    <property type="entry name" value="SWARMING MOTILITY PROTEIN SWRD"/>
    <property type="match status" value="1"/>
</dbReference>
<dbReference type="Proteomes" id="UP001324287">
    <property type="component" value="Chromosome"/>
</dbReference>
<evidence type="ECO:0000313" key="3">
    <source>
        <dbReference type="Proteomes" id="UP001324287"/>
    </source>
</evidence>
<protein>
    <submittedName>
        <fullName evidence="2">Flagellar FlbD family protein</fullName>
    </submittedName>
</protein>
<feature type="region of interest" description="Disordered" evidence="1">
    <location>
        <begin position="87"/>
        <end position="121"/>
    </location>
</feature>
<dbReference type="Pfam" id="PF06289">
    <property type="entry name" value="FlbD"/>
    <property type="match status" value="1"/>
</dbReference>
<keyword evidence="3" id="KW-1185">Reference proteome</keyword>
<sequence>MIAVTCRNGEYYNVDPTHVERVETDPDTVLHLVDGTKYVVRESFDEVLRMIRDHHSALTVVKKRLAGGTAEIADQAEAVRTSPLFVERRQYSRDGDSERSAADRRPVADPDDVEPLGLDRD</sequence>
<keyword evidence="2" id="KW-0282">Flagellum</keyword>
<gene>
    <name evidence="2" type="ORF">U6N30_05475</name>
</gene>
<proteinExistence type="predicted"/>
<dbReference type="InterPro" id="IPR009384">
    <property type="entry name" value="SwrD-like"/>
</dbReference>
<evidence type="ECO:0000313" key="2">
    <source>
        <dbReference type="EMBL" id="WRL65133.1"/>
    </source>
</evidence>
<keyword evidence="2" id="KW-0969">Cilium</keyword>
<name>A0ABZ1B5M6_9ACTN</name>
<dbReference type="RefSeq" id="WP_324276457.1">
    <property type="nucleotide sequence ID" value="NZ_CP141261.1"/>
</dbReference>
<keyword evidence="2" id="KW-0966">Cell projection</keyword>
<accession>A0ABZ1B5M6</accession>
<reference evidence="2 3" key="1">
    <citation type="submission" date="2023-12" db="EMBL/GenBank/DDBJ databases">
        <title>Blastococcus brunescens sp. nov., an actonobacterium isolated from sandstone collected in sahara desert.</title>
        <authorList>
            <person name="Gtari M."/>
            <person name="Ghodhbane F."/>
        </authorList>
    </citation>
    <scope>NUCLEOTIDE SEQUENCE [LARGE SCALE GENOMIC DNA]</scope>
    <source>
        <strain evidence="2 3">BMG 8361</strain>
    </source>
</reference>
<organism evidence="2 3">
    <name type="scientific">Blastococcus brunescens</name>
    <dbReference type="NCBI Taxonomy" id="1564165"/>
    <lineage>
        <taxon>Bacteria</taxon>
        <taxon>Bacillati</taxon>
        <taxon>Actinomycetota</taxon>
        <taxon>Actinomycetes</taxon>
        <taxon>Geodermatophilales</taxon>
        <taxon>Geodermatophilaceae</taxon>
        <taxon>Blastococcus</taxon>
    </lineage>
</organism>
<evidence type="ECO:0000256" key="1">
    <source>
        <dbReference type="SAM" id="MobiDB-lite"/>
    </source>
</evidence>
<dbReference type="PANTHER" id="PTHR39185:SF1">
    <property type="entry name" value="SWARMING MOTILITY PROTEIN SWRD"/>
    <property type="match status" value="1"/>
</dbReference>
<feature type="compositionally biased region" description="Basic and acidic residues" evidence="1">
    <location>
        <begin position="87"/>
        <end position="108"/>
    </location>
</feature>